<evidence type="ECO:0000256" key="2">
    <source>
        <dbReference type="SAM" id="MobiDB-lite"/>
    </source>
</evidence>
<dbReference type="PANTHER" id="PTHR43268:SF3">
    <property type="entry name" value="RHODANESE-LIKE DOMAIN-CONTAINING PROTEIN 7-RELATED"/>
    <property type="match status" value="1"/>
</dbReference>
<dbReference type="InterPro" id="IPR001763">
    <property type="entry name" value="Rhodanese-like_dom"/>
</dbReference>
<dbReference type="InterPro" id="IPR020936">
    <property type="entry name" value="TrhO"/>
</dbReference>
<dbReference type="Pfam" id="PF00581">
    <property type="entry name" value="Rhodanese"/>
    <property type="match status" value="1"/>
</dbReference>
<dbReference type="OrthoDB" id="9778326at2"/>
<dbReference type="EC" id="1.14.-.-" evidence="1"/>
<dbReference type="Gene3D" id="3.40.250.10">
    <property type="entry name" value="Rhodanese-like domain"/>
    <property type="match status" value="1"/>
</dbReference>
<dbReference type="HAMAP" id="MF_00469">
    <property type="entry name" value="TrhO"/>
    <property type="match status" value="1"/>
</dbReference>
<sequence>MIQVKHNAPKTSNTPHDYYVLAFYHLTSIEDPDLEVETQKAFIAERSITCRLYVSQGGINGQMSAYRDDAIAYMEWMQKRTLFKDMPFKVHYWHEHVFPRQQVKKRKELVALGREVDFDKRGTHLSPSAWKEMLENEKKSLLIDVRNSYEYDVGHFEGAENPECETFKEFTAYTEKLADRYPDEKPPVMMYCTGGIRCEFYSVLLKEKGFEEVYQLEGGVIDYGIKEGGDHWKGKLFVFDDRMTVPIAEGETEKTGKCMFCETTSEHYYNCANMECNRLFLSCPQCLEMRVGCCSEVCKSSEKIRPYHHQDPHKPFKKYYHYFGYVKDIKDPEQKGKKSAAGTVPMNLDRKER</sequence>
<reference evidence="5" key="1">
    <citation type="submission" date="2015-06" db="EMBL/GenBank/DDBJ databases">
        <authorList>
            <person name="Bertelli C."/>
        </authorList>
    </citation>
    <scope>NUCLEOTIDE SEQUENCE [LARGE SCALE GENOMIC DNA]</scope>
    <source>
        <strain evidence="5">CRIB-30</strain>
    </source>
</reference>
<dbReference type="NCBIfam" id="NF001134">
    <property type="entry name" value="PRK00142.1-2"/>
    <property type="match status" value="1"/>
</dbReference>
<dbReference type="NCBIfam" id="NF001135">
    <property type="entry name" value="PRK00142.1-3"/>
    <property type="match status" value="1"/>
</dbReference>
<evidence type="ECO:0000256" key="1">
    <source>
        <dbReference type="HAMAP-Rule" id="MF_00469"/>
    </source>
</evidence>
<evidence type="ECO:0000313" key="4">
    <source>
        <dbReference type="EMBL" id="CRX37817.1"/>
    </source>
</evidence>
<dbReference type="SUPFAM" id="SSF52821">
    <property type="entry name" value="Rhodanese/Cell cycle control phosphatase"/>
    <property type="match status" value="1"/>
</dbReference>
<keyword evidence="1" id="KW-0560">Oxidoreductase</keyword>
<dbReference type="EMBL" id="CWGJ01000006">
    <property type="protein sequence ID" value="CRX37817.1"/>
    <property type="molecule type" value="Genomic_DNA"/>
</dbReference>
<dbReference type="Proteomes" id="UP000220251">
    <property type="component" value="Unassembled WGS sequence"/>
</dbReference>
<dbReference type="SMART" id="SM00450">
    <property type="entry name" value="RHOD"/>
    <property type="match status" value="1"/>
</dbReference>
<dbReference type="InterPro" id="IPR040503">
    <property type="entry name" value="TRHO_N"/>
</dbReference>
<evidence type="ECO:0000313" key="5">
    <source>
        <dbReference type="Proteomes" id="UP000220251"/>
    </source>
</evidence>
<comment type="similarity">
    <text evidence="1">Belongs to the TrhO family.</text>
</comment>
<dbReference type="Gene3D" id="3.30.70.100">
    <property type="match status" value="1"/>
</dbReference>
<dbReference type="PANTHER" id="PTHR43268">
    <property type="entry name" value="THIOSULFATE SULFURTRANSFERASE/RHODANESE-LIKE DOMAIN-CONTAINING PROTEIN 2"/>
    <property type="match status" value="1"/>
</dbReference>
<feature type="domain" description="Rhodanese" evidence="3">
    <location>
        <begin position="136"/>
        <end position="232"/>
    </location>
</feature>
<evidence type="ECO:0000259" key="3">
    <source>
        <dbReference type="PROSITE" id="PS50206"/>
    </source>
</evidence>
<dbReference type="Pfam" id="PF12368">
    <property type="entry name" value="Rhodanese_C"/>
    <property type="match status" value="1"/>
</dbReference>
<comment type="function">
    <text evidence="1">Catalyzes oxygen-dependent 5-hydroxyuridine (ho5U) modification at position 34 in tRNAs.</text>
</comment>
<feature type="region of interest" description="Disordered" evidence="2">
    <location>
        <begin position="332"/>
        <end position="353"/>
    </location>
</feature>
<dbReference type="RefSeq" id="WP_098037669.1">
    <property type="nucleotide sequence ID" value="NZ_CWGJ01000006.1"/>
</dbReference>
<dbReference type="GO" id="GO:0016705">
    <property type="term" value="F:oxidoreductase activity, acting on paired donors, with incorporation or reduction of molecular oxygen"/>
    <property type="evidence" value="ECO:0007669"/>
    <property type="project" value="UniProtKB-UniRule"/>
</dbReference>
<keyword evidence="1" id="KW-0819">tRNA processing</keyword>
<dbReference type="AlphaFoldDB" id="A0A0H5DNK2"/>
<dbReference type="CDD" id="cd01518">
    <property type="entry name" value="RHOD_YceA"/>
    <property type="match status" value="1"/>
</dbReference>
<gene>
    <name evidence="1" type="primary">trhO</name>
    <name evidence="4" type="ORF">ELAC_0462</name>
</gene>
<organism evidence="4 5">
    <name type="scientific">Estrella lausannensis</name>
    <dbReference type="NCBI Taxonomy" id="483423"/>
    <lineage>
        <taxon>Bacteria</taxon>
        <taxon>Pseudomonadati</taxon>
        <taxon>Chlamydiota</taxon>
        <taxon>Chlamydiia</taxon>
        <taxon>Parachlamydiales</taxon>
        <taxon>Candidatus Criblamydiaceae</taxon>
        <taxon>Estrella</taxon>
    </lineage>
</organism>
<dbReference type="Pfam" id="PF17773">
    <property type="entry name" value="UPF0176_N"/>
    <property type="match status" value="1"/>
</dbReference>
<accession>A0A0H5DNK2</accession>
<dbReference type="InterPro" id="IPR036873">
    <property type="entry name" value="Rhodanese-like_dom_sf"/>
</dbReference>
<dbReference type="InterPro" id="IPR022111">
    <property type="entry name" value="Rhodanese_C"/>
</dbReference>
<proteinExistence type="inferred from homology"/>
<name>A0A0H5DNK2_9BACT</name>
<dbReference type="PROSITE" id="PS50206">
    <property type="entry name" value="RHODANESE_3"/>
    <property type="match status" value="1"/>
</dbReference>
<dbReference type="GO" id="GO:0006400">
    <property type="term" value="P:tRNA modification"/>
    <property type="evidence" value="ECO:0007669"/>
    <property type="project" value="UniProtKB-UniRule"/>
</dbReference>
<keyword evidence="5" id="KW-1185">Reference proteome</keyword>
<protein>
    <recommendedName>
        <fullName evidence="1">tRNA uridine(34) hydroxylase</fullName>
        <ecNumber evidence="1">1.14.-.-</ecNumber>
    </recommendedName>
    <alternativeName>
        <fullName evidence="1">tRNA hydroxylation protein O</fullName>
    </alternativeName>
</protein>
<comment type="catalytic activity">
    <reaction evidence="1">
        <text>uridine(34) in tRNA + AH2 + O2 = 5-hydroxyuridine(34) in tRNA + A + H2O</text>
        <dbReference type="Rhea" id="RHEA:64224"/>
        <dbReference type="Rhea" id="RHEA-COMP:11727"/>
        <dbReference type="Rhea" id="RHEA-COMP:13381"/>
        <dbReference type="ChEBI" id="CHEBI:13193"/>
        <dbReference type="ChEBI" id="CHEBI:15377"/>
        <dbReference type="ChEBI" id="CHEBI:15379"/>
        <dbReference type="ChEBI" id="CHEBI:17499"/>
        <dbReference type="ChEBI" id="CHEBI:65315"/>
        <dbReference type="ChEBI" id="CHEBI:136877"/>
    </reaction>
</comment>